<dbReference type="PANTHER" id="PTHR46626:SF1">
    <property type="entry name" value="RETICULON-LIKE PROTEIN B21"/>
    <property type="match status" value="1"/>
</dbReference>
<reference evidence="9" key="1">
    <citation type="journal article" date="2012" name="Nat. Biotechnol.">
        <title>Draft genome sequence of pigeonpea (Cajanus cajan), an orphan legume crop of resource-poor farmers.</title>
        <authorList>
            <person name="Varshney R.K."/>
            <person name="Chen W."/>
            <person name="Li Y."/>
            <person name="Bharti A.K."/>
            <person name="Saxena R.K."/>
            <person name="Schlueter J.A."/>
            <person name="Donoghue M.T."/>
            <person name="Azam S."/>
            <person name="Fan G."/>
            <person name="Whaley A.M."/>
            <person name="Farmer A.D."/>
            <person name="Sheridan J."/>
            <person name="Iwata A."/>
            <person name="Tuteja R."/>
            <person name="Penmetsa R.V."/>
            <person name="Wu W."/>
            <person name="Upadhyaya H.D."/>
            <person name="Yang S.P."/>
            <person name="Shah T."/>
            <person name="Saxena K.B."/>
            <person name="Michael T."/>
            <person name="McCombie W.R."/>
            <person name="Yang B."/>
            <person name="Zhang G."/>
            <person name="Yang H."/>
            <person name="Wang J."/>
            <person name="Spillane C."/>
            <person name="Cook D.R."/>
            <person name="May G.D."/>
            <person name="Xu X."/>
            <person name="Jackson S.A."/>
        </authorList>
    </citation>
    <scope>NUCLEOTIDE SEQUENCE [LARGE SCALE GENOMIC DNA]</scope>
</reference>
<feature type="compositionally biased region" description="Basic and acidic residues" evidence="7">
    <location>
        <begin position="125"/>
        <end position="139"/>
    </location>
</feature>
<keyword evidence="4 6" id="KW-1133">Transmembrane helix</keyword>
<protein>
    <recommendedName>
        <fullName evidence="6">Reticulon-like protein</fullName>
    </recommendedName>
</protein>
<evidence type="ECO:0000256" key="2">
    <source>
        <dbReference type="ARBA" id="ARBA00022692"/>
    </source>
</evidence>
<dbReference type="GO" id="GO:0005789">
    <property type="term" value="C:endoplasmic reticulum membrane"/>
    <property type="evidence" value="ECO:0007669"/>
    <property type="project" value="UniProtKB-SubCell"/>
</dbReference>
<organism evidence="9 10">
    <name type="scientific">Cajanus cajan</name>
    <name type="common">Pigeon pea</name>
    <name type="synonym">Cajanus indicus</name>
    <dbReference type="NCBI Taxonomy" id="3821"/>
    <lineage>
        <taxon>Eukaryota</taxon>
        <taxon>Viridiplantae</taxon>
        <taxon>Streptophyta</taxon>
        <taxon>Embryophyta</taxon>
        <taxon>Tracheophyta</taxon>
        <taxon>Spermatophyta</taxon>
        <taxon>Magnoliopsida</taxon>
        <taxon>eudicotyledons</taxon>
        <taxon>Gunneridae</taxon>
        <taxon>Pentapetalae</taxon>
        <taxon>rosids</taxon>
        <taxon>fabids</taxon>
        <taxon>Fabales</taxon>
        <taxon>Fabaceae</taxon>
        <taxon>Papilionoideae</taxon>
        <taxon>50 kb inversion clade</taxon>
        <taxon>NPAAA clade</taxon>
        <taxon>indigoferoid/millettioid clade</taxon>
        <taxon>Phaseoleae</taxon>
        <taxon>Cajanus</taxon>
    </lineage>
</organism>
<dbReference type="Proteomes" id="UP000075243">
    <property type="component" value="Unassembled WGS sequence"/>
</dbReference>
<accession>A0A151SFJ3</accession>
<feature type="transmembrane region" description="Helical" evidence="6">
    <location>
        <begin position="368"/>
        <end position="384"/>
    </location>
</feature>
<feature type="domain" description="Reticulon" evidence="8">
    <location>
        <begin position="355"/>
        <end position="518"/>
    </location>
</feature>
<dbReference type="EMBL" id="KQ483412">
    <property type="protein sequence ID" value="KYP53600.1"/>
    <property type="molecule type" value="Genomic_DNA"/>
</dbReference>
<dbReference type="STRING" id="3821.A0A151SFJ3"/>
<feature type="region of interest" description="Disordered" evidence="7">
    <location>
        <begin position="1"/>
        <end position="139"/>
    </location>
</feature>
<feature type="region of interest" description="Disordered" evidence="7">
    <location>
        <begin position="215"/>
        <end position="237"/>
    </location>
</feature>
<sequence length="611" mass="68874">MDVSRRRRVGAGSRVVAGSVWESRMKSDEGKAFSGEKNAEEGTNGGTRLKRRQIGGVVATGKRKTGKSKRSDGLQNNQIQIARVKTEPQKNSTSSQQCKDLNISSDSIKKSPIQNRKNISEVGESDERNVEQLGKNKSDSVVKNVADGNGGNANAIQFGKDKPELDHVHVLDESRKVIDGLADNDENCKDFGVCQEMVIYSSSDNAGNGMVKCPPVHVDGNSDDVLDDDDEEEEDEDVEVDDEEIDFEMEKESFDVKEINVPESKLVNEPEKKEVANVSEKQKIVSEPEPKKVVSTNRQFHQKNERPVSVPVIVKPSPPIRKHSTVYQNFSKADTIPKAEEYCGFPQTQNNLHSLVDLIMWRDISRSAFIFGIGTFTIVSSSYAKDINLSLISVMSYIGLIYLAVIFFYRSLLCRGVIDVEDTNYVLGEEEAIWVLKLILPYLNEFLSKLKTMFSGDPGTTIKLAVLLFVLARCGSSITIWKMAKFGFFGVFTVPKFCSSYSAQLTAFANFWINRFRDAWDSCSHKKAVALAIFGLVWNLSSVVARIWSVFVLFVAFRYYQQHYLVREDWVDDDEAECDETWQEPVGVKVEMLRQRRKPKFFETQKVKKGF</sequence>
<dbReference type="InterPro" id="IPR044647">
    <property type="entry name" value="RTNLB17/18/21"/>
</dbReference>
<keyword evidence="2 6" id="KW-0812">Transmembrane</keyword>
<gene>
    <name evidence="9" type="ORF">KK1_024495</name>
</gene>
<dbReference type="PROSITE" id="PS50845">
    <property type="entry name" value="RETICULON"/>
    <property type="match status" value="1"/>
</dbReference>
<evidence type="ECO:0000256" key="4">
    <source>
        <dbReference type="ARBA" id="ARBA00022989"/>
    </source>
</evidence>
<feature type="compositionally biased region" description="Acidic residues" evidence="7">
    <location>
        <begin position="221"/>
        <end position="237"/>
    </location>
</feature>
<evidence type="ECO:0000256" key="6">
    <source>
        <dbReference type="RuleBase" id="RU363132"/>
    </source>
</evidence>
<dbReference type="PANTHER" id="PTHR46626">
    <property type="entry name" value="RETICULON-LIKE PROTEIN B17"/>
    <property type="match status" value="1"/>
</dbReference>
<evidence type="ECO:0000259" key="8">
    <source>
        <dbReference type="PROSITE" id="PS50845"/>
    </source>
</evidence>
<dbReference type="InterPro" id="IPR003388">
    <property type="entry name" value="Reticulon"/>
</dbReference>
<feature type="transmembrane region" description="Helical" evidence="6">
    <location>
        <begin position="528"/>
        <end position="557"/>
    </location>
</feature>
<evidence type="ECO:0000256" key="7">
    <source>
        <dbReference type="SAM" id="MobiDB-lite"/>
    </source>
</evidence>
<name>A0A151SFJ3_CAJCA</name>
<feature type="compositionally biased region" description="Low complexity" evidence="7">
    <location>
        <begin position="10"/>
        <end position="20"/>
    </location>
</feature>
<evidence type="ECO:0000256" key="5">
    <source>
        <dbReference type="ARBA" id="ARBA00023136"/>
    </source>
</evidence>
<feature type="transmembrane region" description="Helical" evidence="6">
    <location>
        <begin position="461"/>
        <end position="481"/>
    </location>
</feature>
<feature type="transmembrane region" description="Helical" evidence="6">
    <location>
        <begin position="390"/>
        <end position="409"/>
    </location>
</feature>
<evidence type="ECO:0000256" key="1">
    <source>
        <dbReference type="ARBA" id="ARBA00004477"/>
    </source>
</evidence>
<feature type="compositionally biased region" description="Polar residues" evidence="7">
    <location>
        <begin position="89"/>
        <end position="117"/>
    </location>
</feature>
<dbReference type="AlphaFoldDB" id="A0A151SFJ3"/>
<comment type="subcellular location">
    <subcellularLocation>
        <location evidence="1 6">Endoplasmic reticulum membrane</location>
        <topology evidence="1 6">Multi-pass membrane protein</topology>
    </subcellularLocation>
</comment>
<evidence type="ECO:0000313" key="9">
    <source>
        <dbReference type="EMBL" id="KYP53600.1"/>
    </source>
</evidence>
<keyword evidence="10" id="KW-1185">Reference proteome</keyword>
<evidence type="ECO:0000313" key="10">
    <source>
        <dbReference type="Proteomes" id="UP000075243"/>
    </source>
</evidence>
<proteinExistence type="predicted"/>
<dbReference type="OrthoDB" id="567788at2759"/>
<dbReference type="Pfam" id="PF02453">
    <property type="entry name" value="Reticulon"/>
    <property type="match status" value="1"/>
</dbReference>
<evidence type="ECO:0000256" key="3">
    <source>
        <dbReference type="ARBA" id="ARBA00022824"/>
    </source>
</evidence>
<keyword evidence="5 6" id="KW-0472">Membrane</keyword>
<keyword evidence="3 6" id="KW-0256">Endoplasmic reticulum</keyword>
<dbReference type="Gramene" id="C.cajan_23805.t">
    <property type="protein sequence ID" value="C.cajan_23805.t"/>
    <property type="gene ID" value="C.cajan_23805"/>
</dbReference>
<dbReference type="OMA" id="DSHRIPD"/>